<evidence type="ECO:0000256" key="2">
    <source>
        <dbReference type="ARBA" id="ARBA00022801"/>
    </source>
</evidence>
<dbReference type="PANTHER" id="PTHR30231:SF4">
    <property type="entry name" value="PROTEIN NEN2"/>
    <property type="match status" value="1"/>
</dbReference>
<dbReference type="STRING" id="476157.GCA_001663155_01106"/>
<protein>
    <submittedName>
        <fullName evidence="5">DNA polymerase-3 subunit epsilon</fullName>
    </submittedName>
</protein>
<dbReference type="Pfam" id="PF00929">
    <property type="entry name" value="RNase_T"/>
    <property type="match status" value="1"/>
</dbReference>
<dbReference type="PANTHER" id="PTHR30231">
    <property type="entry name" value="DNA POLYMERASE III SUBUNIT EPSILON"/>
    <property type="match status" value="1"/>
</dbReference>
<dbReference type="InterPro" id="IPR036397">
    <property type="entry name" value="RNaseH_sf"/>
</dbReference>
<keyword evidence="3" id="KW-0269">Exonuclease</keyword>
<keyword evidence="2" id="KW-0378">Hydrolase</keyword>
<gene>
    <name evidence="5" type="ORF">JN10_2430</name>
</gene>
<evidence type="ECO:0000259" key="4">
    <source>
        <dbReference type="SMART" id="SM00479"/>
    </source>
</evidence>
<dbReference type="InterPro" id="IPR013520">
    <property type="entry name" value="Ribonucl_H"/>
</dbReference>
<reference evidence="5 6" key="1">
    <citation type="submission" date="2019-07" db="EMBL/GenBank/DDBJ databases">
        <title>Genomic Encyclopedia of Archaeal and Bacterial Type Strains, Phase II (KMG-II): from individual species to whole genera.</title>
        <authorList>
            <person name="Goeker M."/>
        </authorList>
    </citation>
    <scope>NUCLEOTIDE SEQUENCE [LARGE SCALE GENOMIC DNA]</scope>
    <source>
        <strain evidence="5 6">ATCC BAA-2084</strain>
    </source>
</reference>
<comment type="caution">
    <text evidence="5">The sequence shown here is derived from an EMBL/GenBank/DDBJ whole genome shotgun (WGS) entry which is preliminary data.</text>
</comment>
<keyword evidence="6" id="KW-1185">Reference proteome</keyword>
<accession>A0A562UMT0</accession>
<evidence type="ECO:0000313" key="6">
    <source>
        <dbReference type="Proteomes" id="UP000320547"/>
    </source>
</evidence>
<name>A0A562UMT0_9SPHN</name>
<dbReference type="AlphaFoldDB" id="A0A562UMT0"/>
<evidence type="ECO:0000313" key="5">
    <source>
        <dbReference type="EMBL" id="TWJ06886.1"/>
    </source>
</evidence>
<dbReference type="Gene3D" id="3.30.420.10">
    <property type="entry name" value="Ribonuclease H-like superfamily/Ribonuclease H"/>
    <property type="match status" value="1"/>
</dbReference>
<dbReference type="GO" id="GO:0006259">
    <property type="term" value="P:DNA metabolic process"/>
    <property type="evidence" value="ECO:0007669"/>
    <property type="project" value="UniProtKB-ARBA"/>
</dbReference>
<dbReference type="Proteomes" id="UP000320547">
    <property type="component" value="Unassembled WGS sequence"/>
</dbReference>
<dbReference type="SUPFAM" id="SSF53098">
    <property type="entry name" value="Ribonuclease H-like"/>
    <property type="match status" value="1"/>
</dbReference>
<dbReference type="CDD" id="cd06127">
    <property type="entry name" value="DEDDh"/>
    <property type="match status" value="1"/>
</dbReference>
<dbReference type="RefSeq" id="WP_144573752.1">
    <property type="nucleotide sequence ID" value="NZ_CP015963.1"/>
</dbReference>
<organism evidence="5 6">
    <name type="scientific">Altererythrobacter ishigakiensis</name>
    <dbReference type="NCBI Taxonomy" id="476157"/>
    <lineage>
        <taxon>Bacteria</taxon>
        <taxon>Pseudomonadati</taxon>
        <taxon>Pseudomonadota</taxon>
        <taxon>Alphaproteobacteria</taxon>
        <taxon>Sphingomonadales</taxon>
        <taxon>Erythrobacteraceae</taxon>
        <taxon>Altererythrobacter</taxon>
    </lineage>
</organism>
<dbReference type="GO" id="GO:0005829">
    <property type="term" value="C:cytosol"/>
    <property type="evidence" value="ECO:0007669"/>
    <property type="project" value="TreeGrafter"/>
</dbReference>
<dbReference type="GO" id="GO:0003676">
    <property type="term" value="F:nucleic acid binding"/>
    <property type="evidence" value="ECO:0007669"/>
    <property type="project" value="InterPro"/>
</dbReference>
<keyword evidence="1" id="KW-0540">Nuclease</keyword>
<dbReference type="GO" id="GO:0008408">
    <property type="term" value="F:3'-5' exonuclease activity"/>
    <property type="evidence" value="ECO:0007669"/>
    <property type="project" value="TreeGrafter"/>
</dbReference>
<dbReference type="SMART" id="SM00479">
    <property type="entry name" value="EXOIII"/>
    <property type="match status" value="1"/>
</dbReference>
<evidence type="ECO:0000256" key="3">
    <source>
        <dbReference type="ARBA" id="ARBA00022839"/>
    </source>
</evidence>
<dbReference type="OrthoDB" id="7427781at2"/>
<dbReference type="EMBL" id="VLLK01000002">
    <property type="protein sequence ID" value="TWJ06886.1"/>
    <property type="molecule type" value="Genomic_DNA"/>
</dbReference>
<sequence>MRKLTEANDPLLASYAESDWPDPSMSVRNAPLLALDFELDGLTREAHLLQAGWIPFAGRNIAMANAEVYDIRSYRELDREAVTVHGIGVDRASEGARPREVVSRLISSLAGRVVVAHAAGIERSALQRITKSLYGVALPVRTICTLELERKLAPNLIGQGVYRLGACRARYGLPEYAAHDALTDALAAAELFQAQLSRMGEDTLLGSLERYL</sequence>
<evidence type="ECO:0000256" key="1">
    <source>
        <dbReference type="ARBA" id="ARBA00022722"/>
    </source>
</evidence>
<feature type="domain" description="Exonuclease" evidence="4">
    <location>
        <begin position="31"/>
        <end position="201"/>
    </location>
</feature>
<dbReference type="InterPro" id="IPR012337">
    <property type="entry name" value="RNaseH-like_sf"/>
</dbReference>
<proteinExistence type="predicted"/>